<feature type="transmembrane region" description="Helical" evidence="5">
    <location>
        <begin position="12"/>
        <end position="33"/>
    </location>
</feature>
<evidence type="ECO:0000256" key="2">
    <source>
        <dbReference type="ARBA" id="ARBA00022692"/>
    </source>
</evidence>
<accession>A0A6C0F9K9</accession>
<name>A0A6C0F9K9_9ZZZZ</name>
<keyword evidence="2 5" id="KW-0812">Transmembrane</keyword>
<dbReference type="EMBL" id="MN738798">
    <property type="protein sequence ID" value="QHT37531.1"/>
    <property type="molecule type" value="Genomic_DNA"/>
</dbReference>
<reference evidence="6" key="1">
    <citation type="journal article" date="2020" name="Nature">
        <title>Giant virus diversity and host interactions through global metagenomics.</title>
        <authorList>
            <person name="Schulz F."/>
            <person name="Roux S."/>
            <person name="Paez-Espino D."/>
            <person name="Jungbluth S."/>
            <person name="Walsh D.A."/>
            <person name="Denef V.J."/>
            <person name="McMahon K.D."/>
            <person name="Konstantinidis K.T."/>
            <person name="Eloe-Fadrosh E.A."/>
            <person name="Kyrpides N.C."/>
            <person name="Woyke T."/>
        </authorList>
    </citation>
    <scope>NUCLEOTIDE SEQUENCE</scope>
    <source>
        <strain evidence="6">GVMAG-S-ERX555997-44</strain>
    </source>
</reference>
<dbReference type="Gene3D" id="1.20.120.550">
    <property type="entry name" value="Membrane associated eicosanoid/glutathione metabolism-like domain"/>
    <property type="match status" value="1"/>
</dbReference>
<organism evidence="6">
    <name type="scientific">viral metagenome</name>
    <dbReference type="NCBI Taxonomy" id="1070528"/>
    <lineage>
        <taxon>unclassified sequences</taxon>
        <taxon>metagenomes</taxon>
        <taxon>organismal metagenomes</taxon>
    </lineage>
</organism>
<dbReference type="GO" id="GO:0004364">
    <property type="term" value="F:glutathione transferase activity"/>
    <property type="evidence" value="ECO:0007669"/>
    <property type="project" value="TreeGrafter"/>
</dbReference>
<evidence type="ECO:0000256" key="3">
    <source>
        <dbReference type="ARBA" id="ARBA00022989"/>
    </source>
</evidence>
<comment type="subcellular location">
    <subcellularLocation>
        <location evidence="1">Membrane</location>
        <topology evidence="1">Multi-pass membrane protein</topology>
    </subcellularLocation>
</comment>
<sequence>MVELKIGKEYGYVLLIAILMYLAQQLVMVIPVIRTRSLTKIKAPTLYPRDSEIKKLQLNEEDVDYYLRAQRAHQNNVEFMSVFMPLFLIIGLFEPKKTAIGGVIVLTFRIIGGLGYLYNKREFGAPFHLGELYILFLGFQIVYNLLKDSSD</sequence>
<evidence type="ECO:0000256" key="1">
    <source>
        <dbReference type="ARBA" id="ARBA00004141"/>
    </source>
</evidence>
<dbReference type="InterPro" id="IPR050997">
    <property type="entry name" value="MAPEG"/>
</dbReference>
<proteinExistence type="predicted"/>
<dbReference type="GO" id="GO:0005635">
    <property type="term" value="C:nuclear envelope"/>
    <property type="evidence" value="ECO:0007669"/>
    <property type="project" value="TreeGrafter"/>
</dbReference>
<dbReference type="PANTHER" id="PTHR10250:SF26">
    <property type="entry name" value="GLUTATHIONE S-TRANSFERASE 3, MITOCHONDRIAL"/>
    <property type="match status" value="1"/>
</dbReference>
<dbReference type="InterPro" id="IPR001129">
    <property type="entry name" value="Membr-assoc_MAPEG"/>
</dbReference>
<protein>
    <recommendedName>
        <fullName evidence="7">MAPEG family protein</fullName>
    </recommendedName>
</protein>
<evidence type="ECO:0000256" key="4">
    <source>
        <dbReference type="ARBA" id="ARBA00023136"/>
    </source>
</evidence>
<keyword evidence="4 5" id="KW-0472">Membrane</keyword>
<dbReference type="GO" id="GO:0016020">
    <property type="term" value="C:membrane"/>
    <property type="evidence" value="ECO:0007669"/>
    <property type="project" value="UniProtKB-SubCell"/>
</dbReference>
<evidence type="ECO:0000256" key="5">
    <source>
        <dbReference type="SAM" id="Phobius"/>
    </source>
</evidence>
<feature type="transmembrane region" description="Helical" evidence="5">
    <location>
        <begin position="77"/>
        <end position="93"/>
    </location>
</feature>
<evidence type="ECO:0008006" key="7">
    <source>
        <dbReference type="Google" id="ProtNLM"/>
    </source>
</evidence>
<dbReference type="GO" id="GO:0006691">
    <property type="term" value="P:leukotriene metabolic process"/>
    <property type="evidence" value="ECO:0007669"/>
    <property type="project" value="UniProtKB-ARBA"/>
</dbReference>
<feature type="transmembrane region" description="Helical" evidence="5">
    <location>
        <begin position="99"/>
        <end position="118"/>
    </location>
</feature>
<dbReference type="AlphaFoldDB" id="A0A6C0F9K9"/>
<dbReference type="GO" id="GO:0005783">
    <property type="term" value="C:endoplasmic reticulum"/>
    <property type="evidence" value="ECO:0007669"/>
    <property type="project" value="TreeGrafter"/>
</dbReference>
<dbReference type="GO" id="GO:0004602">
    <property type="term" value="F:glutathione peroxidase activity"/>
    <property type="evidence" value="ECO:0007669"/>
    <property type="project" value="TreeGrafter"/>
</dbReference>
<dbReference type="Pfam" id="PF01124">
    <property type="entry name" value="MAPEG"/>
    <property type="match status" value="1"/>
</dbReference>
<evidence type="ECO:0000313" key="6">
    <source>
        <dbReference type="EMBL" id="QHT37531.1"/>
    </source>
</evidence>
<dbReference type="InterPro" id="IPR023352">
    <property type="entry name" value="MAPEG-like_dom_sf"/>
</dbReference>
<dbReference type="SUPFAM" id="SSF161084">
    <property type="entry name" value="MAPEG domain-like"/>
    <property type="match status" value="1"/>
</dbReference>
<dbReference type="PANTHER" id="PTHR10250">
    <property type="entry name" value="MICROSOMAL GLUTATHIONE S-TRANSFERASE"/>
    <property type="match status" value="1"/>
</dbReference>
<keyword evidence="3 5" id="KW-1133">Transmembrane helix</keyword>
<feature type="transmembrane region" description="Helical" evidence="5">
    <location>
        <begin position="130"/>
        <end position="146"/>
    </location>
</feature>